<feature type="transmembrane region" description="Helical" evidence="8">
    <location>
        <begin position="425"/>
        <end position="447"/>
    </location>
</feature>
<dbReference type="GO" id="GO:0005886">
    <property type="term" value="C:plasma membrane"/>
    <property type="evidence" value="ECO:0007669"/>
    <property type="project" value="TreeGrafter"/>
</dbReference>
<dbReference type="PANTHER" id="PTHR24186:SF37">
    <property type="entry name" value="PGG DOMAIN-CONTAINING PROTEIN"/>
    <property type="match status" value="1"/>
</dbReference>
<evidence type="ECO:0000313" key="11">
    <source>
        <dbReference type="Proteomes" id="UP001497516"/>
    </source>
</evidence>
<evidence type="ECO:0000256" key="1">
    <source>
        <dbReference type="ARBA" id="ARBA00004141"/>
    </source>
</evidence>
<dbReference type="AlphaFoldDB" id="A0AAV2EKZ9"/>
<dbReference type="Proteomes" id="UP001497516">
    <property type="component" value="Chromosome 5"/>
</dbReference>
<keyword evidence="4 8" id="KW-1133">Transmembrane helix</keyword>
<keyword evidence="5 7" id="KW-0040">ANK repeat</keyword>
<feature type="repeat" description="ANK" evidence="7">
    <location>
        <begin position="80"/>
        <end position="102"/>
    </location>
</feature>
<evidence type="ECO:0000259" key="9">
    <source>
        <dbReference type="Pfam" id="PF13962"/>
    </source>
</evidence>
<evidence type="ECO:0000256" key="7">
    <source>
        <dbReference type="PROSITE-ProRule" id="PRU00023"/>
    </source>
</evidence>
<dbReference type="SUPFAM" id="SSF48403">
    <property type="entry name" value="Ankyrin repeat"/>
    <property type="match status" value="1"/>
</dbReference>
<name>A0AAV2EKZ9_9ROSI</name>
<feature type="repeat" description="ANK" evidence="7">
    <location>
        <begin position="116"/>
        <end position="137"/>
    </location>
</feature>
<dbReference type="InterPro" id="IPR002110">
    <property type="entry name" value="Ankyrin_rpt"/>
</dbReference>
<dbReference type="SMART" id="SM00248">
    <property type="entry name" value="ANK"/>
    <property type="match status" value="5"/>
</dbReference>
<feature type="domain" description="PGG" evidence="9">
    <location>
        <begin position="291"/>
        <end position="415"/>
    </location>
</feature>
<dbReference type="Pfam" id="PF00023">
    <property type="entry name" value="Ank"/>
    <property type="match status" value="1"/>
</dbReference>
<keyword evidence="11" id="KW-1185">Reference proteome</keyword>
<dbReference type="EMBL" id="OZ034818">
    <property type="protein sequence ID" value="CAL1386392.1"/>
    <property type="molecule type" value="Genomic_DNA"/>
</dbReference>
<sequence length="482" mass="52494">MEINPAATKVDASAIYDAAMRGDTETLQGLLQRDKLVLKKFPLSSFTETPLHISVLAGHLDFSRALLHHNPGMAMEGDASNCTPLHLASAAGHTEIVGALLSAEGGSDACLVRDEDGRIPLHLATMRGRNDVVRELVGARPESLLVKLEDGDTVLHFSSKRGMIESIIRSGDGEGNTILHAAAMFKQVQTTSYLTSLPSMGAAVNSLNGFGSTALDCLELSPKDFKSLRIRDLLVDAGGKRAKELTTSTYHHHHLPPPNPSLPISPATNKCCKPIKSMCRRFKKFLQYDTEWIKDMKGTLLIVATIIAQMSFQAANNPPGGVWQQNFNSPTEGFRCNATHACTAGTSVHAYTETDFYYYFMGLNTVAFGASLCVILLIVGGFPLKNKFVIWLLAQAMCTALDCMTFAFVIAAYLVSPTKDDIRSWIAVITVILLAVLLLASLVITLLDTLRIVIWSWSKLWKVGARASSCCCLREEQSYNAV</sequence>
<dbReference type="InterPro" id="IPR036770">
    <property type="entry name" value="Ankyrin_rpt-contain_sf"/>
</dbReference>
<dbReference type="Pfam" id="PF12796">
    <property type="entry name" value="Ank_2"/>
    <property type="match status" value="1"/>
</dbReference>
<evidence type="ECO:0000256" key="8">
    <source>
        <dbReference type="SAM" id="Phobius"/>
    </source>
</evidence>
<feature type="transmembrane region" description="Helical" evidence="8">
    <location>
        <begin position="356"/>
        <end position="382"/>
    </location>
</feature>
<dbReference type="Pfam" id="PF13962">
    <property type="entry name" value="PGG"/>
    <property type="match status" value="1"/>
</dbReference>
<feature type="transmembrane region" description="Helical" evidence="8">
    <location>
        <begin position="389"/>
        <end position="413"/>
    </location>
</feature>
<gene>
    <name evidence="10" type="ORF">LTRI10_LOCUS27450</name>
</gene>
<dbReference type="PROSITE" id="PS50297">
    <property type="entry name" value="ANK_REP_REGION"/>
    <property type="match status" value="2"/>
</dbReference>
<reference evidence="10 11" key="1">
    <citation type="submission" date="2024-04" db="EMBL/GenBank/DDBJ databases">
        <authorList>
            <person name="Fracassetti M."/>
        </authorList>
    </citation>
    <scope>NUCLEOTIDE SEQUENCE [LARGE SCALE GENOMIC DNA]</scope>
</reference>
<dbReference type="PROSITE" id="PS50088">
    <property type="entry name" value="ANK_REPEAT"/>
    <property type="match status" value="2"/>
</dbReference>
<accession>A0AAV2EKZ9</accession>
<keyword evidence="2 8" id="KW-0812">Transmembrane</keyword>
<evidence type="ECO:0000256" key="4">
    <source>
        <dbReference type="ARBA" id="ARBA00022989"/>
    </source>
</evidence>
<proteinExistence type="predicted"/>
<organism evidence="10 11">
    <name type="scientific">Linum trigynum</name>
    <dbReference type="NCBI Taxonomy" id="586398"/>
    <lineage>
        <taxon>Eukaryota</taxon>
        <taxon>Viridiplantae</taxon>
        <taxon>Streptophyta</taxon>
        <taxon>Embryophyta</taxon>
        <taxon>Tracheophyta</taxon>
        <taxon>Spermatophyta</taxon>
        <taxon>Magnoliopsida</taxon>
        <taxon>eudicotyledons</taxon>
        <taxon>Gunneridae</taxon>
        <taxon>Pentapetalae</taxon>
        <taxon>rosids</taxon>
        <taxon>fabids</taxon>
        <taxon>Malpighiales</taxon>
        <taxon>Linaceae</taxon>
        <taxon>Linum</taxon>
    </lineage>
</organism>
<evidence type="ECO:0000313" key="10">
    <source>
        <dbReference type="EMBL" id="CAL1386392.1"/>
    </source>
</evidence>
<keyword evidence="6 8" id="KW-0472">Membrane</keyword>
<dbReference type="Gene3D" id="1.25.40.20">
    <property type="entry name" value="Ankyrin repeat-containing domain"/>
    <property type="match status" value="1"/>
</dbReference>
<evidence type="ECO:0000256" key="3">
    <source>
        <dbReference type="ARBA" id="ARBA00022737"/>
    </source>
</evidence>
<evidence type="ECO:0000256" key="6">
    <source>
        <dbReference type="ARBA" id="ARBA00023136"/>
    </source>
</evidence>
<comment type="subcellular location">
    <subcellularLocation>
        <location evidence="1">Membrane</location>
        <topology evidence="1">Multi-pass membrane protein</topology>
    </subcellularLocation>
</comment>
<keyword evidence="3" id="KW-0677">Repeat</keyword>
<evidence type="ECO:0000256" key="2">
    <source>
        <dbReference type="ARBA" id="ARBA00022692"/>
    </source>
</evidence>
<evidence type="ECO:0000256" key="5">
    <source>
        <dbReference type="ARBA" id="ARBA00023043"/>
    </source>
</evidence>
<dbReference type="PANTHER" id="PTHR24186">
    <property type="entry name" value="PROTEIN PHOSPHATASE 1 REGULATORY SUBUNIT"/>
    <property type="match status" value="1"/>
</dbReference>
<dbReference type="InterPro" id="IPR026961">
    <property type="entry name" value="PGG_dom"/>
</dbReference>
<protein>
    <recommendedName>
        <fullName evidence="9">PGG domain-containing protein</fullName>
    </recommendedName>
</protein>